<sequence length="233" mass="24509">MAGIAGRALAAGVLAILVGMFAACGGNQEGVEATGETGGATTEVTGGTTAGTTAGGTTGGTTAGTTVAGPAQDDFQGIVDSYAIAQEEISSEGGLKEVGPYLVGYIVEPAEGWWEGEPNRLRWREPEAGETNHIEVLPFDPDTGLLIPEMSITLTVLDESGREVESKELEFYYGEFYHYANNFSLPESGTYTLKVDLEPPRFNRHGSEDGEGKVFTQAATVEFEGVEIEAGEE</sequence>
<dbReference type="InterPro" id="IPR038482">
    <property type="entry name" value="Tp34-type_sf"/>
</dbReference>
<evidence type="ECO:0000313" key="6">
    <source>
        <dbReference type="Proteomes" id="UP000295244"/>
    </source>
</evidence>
<dbReference type="Proteomes" id="UP000295244">
    <property type="component" value="Unassembled WGS sequence"/>
</dbReference>
<protein>
    <submittedName>
        <fullName evidence="5">Uncharacterized protein</fullName>
    </submittedName>
</protein>
<keyword evidence="2 4" id="KW-0732">Signal</keyword>
<feature type="region of interest" description="Disordered" evidence="3">
    <location>
        <begin position="32"/>
        <end position="69"/>
    </location>
</feature>
<dbReference type="OrthoDB" id="1495621at2"/>
<evidence type="ECO:0000256" key="4">
    <source>
        <dbReference type="SAM" id="SignalP"/>
    </source>
</evidence>
<dbReference type="Gene3D" id="2.60.40.2480">
    <property type="entry name" value="Periplasmic metal-binding protein Tp34-type"/>
    <property type="match status" value="1"/>
</dbReference>
<evidence type="ECO:0000256" key="3">
    <source>
        <dbReference type="SAM" id="MobiDB-lite"/>
    </source>
</evidence>
<accession>A0A4R1BEP0</accession>
<dbReference type="InterPro" id="IPR018470">
    <property type="entry name" value="Metal-bd_Tp34-typ"/>
</dbReference>
<evidence type="ECO:0000313" key="5">
    <source>
        <dbReference type="EMBL" id="TCJ15591.1"/>
    </source>
</evidence>
<name>A0A4R1BEP0_9ACTN</name>
<dbReference type="PROSITE" id="PS51257">
    <property type="entry name" value="PROKAR_LIPOPROTEIN"/>
    <property type="match status" value="1"/>
</dbReference>
<feature type="compositionally biased region" description="Low complexity" evidence="3">
    <location>
        <begin position="32"/>
        <end position="52"/>
    </location>
</feature>
<feature type="chain" id="PRO_5038420992" evidence="4">
    <location>
        <begin position="23"/>
        <end position="233"/>
    </location>
</feature>
<dbReference type="RefSeq" id="WP_132692341.1">
    <property type="nucleotide sequence ID" value="NZ_SKBU01000023.1"/>
</dbReference>
<keyword evidence="6" id="KW-1185">Reference proteome</keyword>
<feature type="signal peptide" evidence="4">
    <location>
        <begin position="1"/>
        <end position="22"/>
    </location>
</feature>
<gene>
    <name evidence="5" type="ORF">E0L93_12245</name>
</gene>
<dbReference type="EMBL" id="SKBU01000023">
    <property type="protein sequence ID" value="TCJ15591.1"/>
    <property type="molecule type" value="Genomic_DNA"/>
</dbReference>
<evidence type="ECO:0000256" key="2">
    <source>
        <dbReference type="ARBA" id="ARBA00022729"/>
    </source>
</evidence>
<evidence type="ECO:0000256" key="1">
    <source>
        <dbReference type="ARBA" id="ARBA00010013"/>
    </source>
</evidence>
<feature type="compositionally biased region" description="Gly residues" evidence="3">
    <location>
        <begin position="53"/>
        <end position="62"/>
    </location>
</feature>
<comment type="caution">
    <text evidence="5">The sequence shown here is derived from an EMBL/GenBank/DDBJ whole genome shotgun (WGS) entry which is preliminary data.</text>
</comment>
<dbReference type="AlphaFoldDB" id="A0A4R1BEP0"/>
<reference evidence="5 6" key="1">
    <citation type="submission" date="2019-03" db="EMBL/GenBank/DDBJ databases">
        <title>Whole genome sequence of a novel Rubrobacter taiwanensis strain, isolated from Yellowstone National Park.</title>
        <authorList>
            <person name="Freed S."/>
            <person name="Ramaley R.F."/>
            <person name="Kyndt J.A."/>
        </authorList>
    </citation>
    <scope>NUCLEOTIDE SEQUENCE [LARGE SCALE GENOMIC DNA]</scope>
    <source>
        <strain evidence="5 6">Yellowstone</strain>
    </source>
</reference>
<proteinExistence type="inferred from homology"/>
<comment type="similarity">
    <text evidence="1">Belongs to the UPF0423 family.</text>
</comment>
<dbReference type="Pfam" id="PF10634">
    <property type="entry name" value="Iron_transport"/>
    <property type="match status" value="1"/>
</dbReference>
<organism evidence="5 6">
    <name type="scientific">Rubrobacter taiwanensis</name>
    <dbReference type="NCBI Taxonomy" id="185139"/>
    <lineage>
        <taxon>Bacteria</taxon>
        <taxon>Bacillati</taxon>
        <taxon>Actinomycetota</taxon>
        <taxon>Rubrobacteria</taxon>
        <taxon>Rubrobacterales</taxon>
        <taxon>Rubrobacteraceae</taxon>
        <taxon>Rubrobacter</taxon>
    </lineage>
</organism>